<dbReference type="InterPro" id="IPR011322">
    <property type="entry name" value="N-reg_PII-like_a/b"/>
</dbReference>
<dbReference type="InterPro" id="IPR004323">
    <property type="entry name" value="Ion_tolerance_CutA"/>
</dbReference>
<organism evidence="2">
    <name type="scientific">Chromera velia CCMP2878</name>
    <dbReference type="NCBI Taxonomy" id="1169474"/>
    <lineage>
        <taxon>Eukaryota</taxon>
        <taxon>Sar</taxon>
        <taxon>Alveolata</taxon>
        <taxon>Colpodellida</taxon>
        <taxon>Chromeraceae</taxon>
        <taxon>Chromera</taxon>
    </lineage>
</organism>
<evidence type="ECO:0000256" key="1">
    <source>
        <dbReference type="ARBA" id="ARBA00010169"/>
    </source>
</evidence>
<dbReference type="PANTHER" id="PTHR23419:SF8">
    <property type="entry name" value="FI09726P"/>
    <property type="match status" value="1"/>
</dbReference>
<dbReference type="PhylomeDB" id="A0A0G4FY31"/>
<gene>
    <name evidence="2" type="ORF">Cvel_19209</name>
</gene>
<dbReference type="VEuPathDB" id="CryptoDB:Cvel_19209"/>
<proteinExistence type="inferred from homology"/>
<dbReference type="Gene3D" id="3.30.70.120">
    <property type="match status" value="1"/>
</dbReference>
<reference evidence="2" key="1">
    <citation type="submission" date="2014-11" db="EMBL/GenBank/DDBJ databases">
        <authorList>
            <person name="Otto D Thomas"/>
            <person name="Naeem Raeece"/>
        </authorList>
    </citation>
    <scope>NUCLEOTIDE SEQUENCE</scope>
</reference>
<evidence type="ECO:0008006" key="3">
    <source>
        <dbReference type="Google" id="ProtNLM"/>
    </source>
</evidence>
<dbReference type="EMBL" id="CDMZ01000707">
    <property type="protein sequence ID" value="CEM19920.1"/>
    <property type="molecule type" value="Genomic_DNA"/>
</dbReference>
<accession>A0A0G4FY31</accession>
<dbReference type="Pfam" id="PF03091">
    <property type="entry name" value="CutA1"/>
    <property type="match status" value="1"/>
</dbReference>
<dbReference type="PANTHER" id="PTHR23419">
    <property type="entry name" value="DIVALENT CATION TOLERANCE CUTA-RELATED"/>
    <property type="match status" value="1"/>
</dbReference>
<dbReference type="AlphaFoldDB" id="A0A0G4FY31"/>
<dbReference type="InterPro" id="IPR015867">
    <property type="entry name" value="N-reg_PII/ATP_PRibTrfase_C"/>
</dbReference>
<sequence>MTDIRVAYVTTPNVEVAKSIAKNLLDAKMVACVNVVPKVISLYTWEGKMENDEEALMIIKTRAAVAAEVTKAVTKMHPYDCAEVIFLPVVDGFEGYLGWVKNEVPDTFAGRETAEFPKLDDKGQPKTE</sequence>
<dbReference type="SUPFAM" id="SSF54913">
    <property type="entry name" value="GlnB-like"/>
    <property type="match status" value="1"/>
</dbReference>
<name>A0A0G4FY31_9ALVE</name>
<protein>
    <recommendedName>
        <fullName evidence="3">Divalent-cation tolerance protein CutA</fullName>
    </recommendedName>
</protein>
<dbReference type="GO" id="GO:0005507">
    <property type="term" value="F:copper ion binding"/>
    <property type="evidence" value="ECO:0007669"/>
    <property type="project" value="TreeGrafter"/>
</dbReference>
<comment type="similarity">
    <text evidence="1">Belongs to the CutA family.</text>
</comment>
<evidence type="ECO:0000313" key="2">
    <source>
        <dbReference type="EMBL" id="CEM19920.1"/>
    </source>
</evidence>
<dbReference type="GO" id="GO:0010038">
    <property type="term" value="P:response to metal ion"/>
    <property type="evidence" value="ECO:0007669"/>
    <property type="project" value="InterPro"/>
</dbReference>